<dbReference type="InParanoid" id="T0S257"/>
<dbReference type="VEuPathDB" id="FungiDB:SDRG_03923"/>
<dbReference type="GeneID" id="19944650"/>
<sequence>MTVDAADRRRRTDIQRKWRQKLAAEIKALRSEASALEAALVDRKVSTTVLPWRDVALTLADDTRASVHRNRVLKRQYNAQLQLLLSLAQRASSLARPLLSYEAWHHTSLCAPAHTRRCALEWSTNAMFYNTNAMLEKHSVASSVHFANYKIAATENNVFEYVWHMRKTVPLAFEPARRLGQYWVQQYIRGGMWPLLEPSTDLDVYGLAHTSYVHTTRLRPLEHVYFLSREYHSDAQTVIVGQTMHTDELHPMTTPFRHRMFWYVLECVSPTLTRVSIVHVTSHLCTASDGPVPLAAEAELMGCVLSDHGSHVDQVTRHASVAAAREIEGMLRNLDCYATFSTIDASQLT</sequence>
<accession>T0S257</accession>
<proteinExistence type="predicted"/>
<dbReference type="EMBL" id="JH767140">
    <property type="protein sequence ID" value="EQC38968.1"/>
    <property type="molecule type" value="Genomic_DNA"/>
</dbReference>
<dbReference type="AlphaFoldDB" id="T0S257"/>
<evidence type="ECO:0008006" key="3">
    <source>
        <dbReference type="Google" id="ProtNLM"/>
    </source>
</evidence>
<evidence type="ECO:0000313" key="1">
    <source>
        <dbReference type="EMBL" id="EQC38968.1"/>
    </source>
</evidence>
<protein>
    <recommendedName>
        <fullName evidence="3">START domain-containing protein</fullName>
    </recommendedName>
</protein>
<reference evidence="1 2" key="1">
    <citation type="submission" date="2012-04" db="EMBL/GenBank/DDBJ databases">
        <title>The Genome Sequence of Saprolegnia declina VS20.</title>
        <authorList>
            <consortium name="The Broad Institute Genome Sequencing Platform"/>
            <person name="Russ C."/>
            <person name="Nusbaum C."/>
            <person name="Tyler B."/>
            <person name="van West P."/>
            <person name="Dieguez-Uribeondo J."/>
            <person name="de Bruijn I."/>
            <person name="Tripathy S."/>
            <person name="Jiang R."/>
            <person name="Young S.K."/>
            <person name="Zeng Q."/>
            <person name="Gargeya S."/>
            <person name="Fitzgerald M."/>
            <person name="Haas B."/>
            <person name="Abouelleil A."/>
            <person name="Alvarado L."/>
            <person name="Arachchi H.M."/>
            <person name="Berlin A."/>
            <person name="Chapman S.B."/>
            <person name="Goldberg J."/>
            <person name="Griggs A."/>
            <person name="Gujja S."/>
            <person name="Hansen M."/>
            <person name="Howarth C."/>
            <person name="Imamovic A."/>
            <person name="Larimer J."/>
            <person name="McCowen C."/>
            <person name="Montmayeur A."/>
            <person name="Murphy C."/>
            <person name="Neiman D."/>
            <person name="Pearson M."/>
            <person name="Priest M."/>
            <person name="Roberts A."/>
            <person name="Saif S."/>
            <person name="Shea T."/>
            <person name="Sisk P."/>
            <person name="Sykes S."/>
            <person name="Wortman J."/>
            <person name="Nusbaum C."/>
            <person name="Birren B."/>
        </authorList>
    </citation>
    <scope>NUCLEOTIDE SEQUENCE [LARGE SCALE GENOMIC DNA]</scope>
    <source>
        <strain evidence="1 2">VS20</strain>
    </source>
</reference>
<organism evidence="1 2">
    <name type="scientific">Saprolegnia diclina (strain VS20)</name>
    <dbReference type="NCBI Taxonomy" id="1156394"/>
    <lineage>
        <taxon>Eukaryota</taxon>
        <taxon>Sar</taxon>
        <taxon>Stramenopiles</taxon>
        <taxon>Oomycota</taxon>
        <taxon>Saprolegniomycetes</taxon>
        <taxon>Saprolegniales</taxon>
        <taxon>Saprolegniaceae</taxon>
        <taxon>Saprolegnia</taxon>
    </lineage>
</organism>
<dbReference type="OrthoDB" id="10317861at2759"/>
<dbReference type="OMA" id="FWYVLEC"/>
<dbReference type="Proteomes" id="UP000030762">
    <property type="component" value="Unassembled WGS sequence"/>
</dbReference>
<evidence type="ECO:0000313" key="2">
    <source>
        <dbReference type="Proteomes" id="UP000030762"/>
    </source>
</evidence>
<keyword evidence="2" id="KW-1185">Reference proteome</keyword>
<dbReference type="RefSeq" id="XP_008607792.1">
    <property type="nucleotide sequence ID" value="XM_008609570.1"/>
</dbReference>
<name>T0S257_SAPDV</name>
<gene>
    <name evidence="1" type="ORF">SDRG_03923</name>
</gene>